<feature type="repeat" description="TPR" evidence="1">
    <location>
        <begin position="139"/>
        <end position="172"/>
    </location>
</feature>
<evidence type="ECO:0000256" key="2">
    <source>
        <dbReference type="SAM" id="Phobius"/>
    </source>
</evidence>
<organism evidence="3 4">
    <name type="scientific">Thiohalocapsa marina</name>
    <dbReference type="NCBI Taxonomy" id="424902"/>
    <lineage>
        <taxon>Bacteria</taxon>
        <taxon>Pseudomonadati</taxon>
        <taxon>Pseudomonadota</taxon>
        <taxon>Gammaproteobacteria</taxon>
        <taxon>Chromatiales</taxon>
        <taxon>Chromatiaceae</taxon>
        <taxon>Thiohalocapsa</taxon>
    </lineage>
</organism>
<gene>
    <name evidence="3" type="ORF">F2Q65_01695</name>
</gene>
<evidence type="ECO:0000313" key="4">
    <source>
        <dbReference type="Proteomes" id="UP000322981"/>
    </source>
</evidence>
<dbReference type="OrthoDB" id="5769675at2"/>
<accession>A0A5M8FUN4</accession>
<evidence type="ECO:0000313" key="3">
    <source>
        <dbReference type="EMBL" id="KAA6187483.1"/>
    </source>
</evidence>
<dbReference type="SUPFAM" id="SSF48452">
    <property type="entry name" value="TPR-like"/>
    <property type="match status" value="1"/>
</dbReference>
<protein>
    <submittedName>
        <fullName evidence="3">Tetratricopeptide repeat protein</fullName>
    </submittedName>
</protein>
<dbReference type="Proteomes" id="UP000322981">
    <property type="component" value="Unassembled WGS sequence"/>
</dbReference>
<keyword evidence="4" id="KW-1185">Reference proteome</keyword>
<name>A0A5M8FUN4_9GAMM</name>
<dbReference type="InterPro" id="IPR019734">
    <property type="entry name" value="TPR_rpt"/>
</dbReference>
<evidence type="ECO:0000256" key="1">
    <source>
        <dbReference type="PROSITE-ProRule" id="PRU00339"/>
    </source>
</evidence>
<comment type="caution">
    <text evidence="3">The sequence shown here is derived from an EMBL/GenBank/DDBJ whole genome shotgun (WGS) entry which is preliminary data.</text>
</comment>
<proteinExistence type="predicted"/>
<dbReference type="Pfam" id="PF13414">
    <property type="entry name" value="TPR_11"/>
    <property type="match status" value="1"/>
</dbReference>
<keyword evidence="2" id="KW-1133">Transmembrane helix</keyword>
<keyword evidence="1" id="KW-0802">TPR repeat</keyword>
<reference evidence="3 4" key="1">
    <citation type="submission" date="2019-09" db="EMBL/GenBank/DDBJ databases">
        <title>Whole-genome sequence of the purple sulfur bacterium Thiohalocapsa marina DSM 19078.</title>
        <authorList>
            <person name="Kyndt J.A."/>
            <person name="Meyer T.E."/>
        </authorList>
    </citation>
    <scope>NUCLEOTIDE SEQUENCE [LARGE SCALE GENOMIC DNA]</scope>
    <source>
        <strain evidence="3 4">DSM 19078</strain>
    </source>
</reference>
<keyword evidence="2" id="KW-0812">Transmembrane</keyword>
<dbReference type="PROSITE" id="PS50005">
    <property type="entry name" value="TPR"/>
    <property type="match status" value="1"/>
</dbReference>
<sequence length="187" mass="19749">MPRLTPLQWLIAAAFLAFYGFAVFALTRDYYLRHPPSAPVASAATSAALGQSLRAAAGSSALPPELMDASPALLSQEADRLFAAQRFAEAATLYRRALEQNPADAGISNDLGLALHYAGNTGAGLAVLRDGADAAPEFQRIWLSLGFVALQAGDQTLARRALTRAETLDPETDIGAEATRLLGELQP</sequence>
<dbReference type="AlphaFoldDB" id="A0A5M8FUN4"/>
<dbReference type="Gene3D" id="1.25.40.10">
    <property type="entry name" value="Tetratricopeptide repeat domain"/>
    <property type="match status" value="1"/>
</dbReference>
<keyword evidence="2" id="KW-0472">Membrane</keyword>
<dbReference type="EMBL" id="VWXX01000002">
    <property type="protein sequence ID" value="KAA6187483.1"/>
    <property type="molecule type" value="Genomic_DNA"/>
</dbReference>
<dbReference type="InterPro" id="IPR011990">
    <property type="entry name" value="TPR-like_helical_dom_sf"/>
</dbReference>
<feature type="transmembrane region" description="Helical" evidence="2">
    <location>
        <begin position="6"/>
        <end position="26"/>
    </location>
</feature>